<reference evidence="2" key="1">
    <citation type="submission" date="2023-09" db="EMBL/GenBank/DDBJ databases">
        <authorList>
            <person name="Li S."/>
            <person name="Li X."/>
            <person name="Zhang C."/>
            <person name="Zhao Z."/>
        </authorList>
    </citation>
    <scope>NUCLEOTIDE SEQUENCE [LARGE SCALE GENOMIC DNA]</scope>
    <source>
        <strain evidence="2">SQ345</strain>
    </source>
</reference>
<sequence length="367" mass="41140">MKRIKLSPVSAIHTFLLIVVMAFPALAIEVNDLYQAQVLVDNTSTGKQKAAKRAFKQVLVKLAGADFVGSNEQIKNALAKPNNYLSQFSYEQVDDETFLLARFEHDKINQLLQKAKASIWGKYRPLITIWMVEENGIERTIVDDSTLELKTLITDTANNRGLPVNFPLMDLTDSMSISVSDVWGRFPETLQQASSRYLAEAVVVIRVSNSTLLEEPDINTCGQVCKTYQYSADWQYMSQGEIIQSKVNADDKNQVIELAINDLAEHLHHNNAYVFSTEQQGQLDIEIANVNSMQAFVSVSEFLTNLTLVSDVKLISVTGEKMLFRLNILASAEAIKQSLKLEQKLSENQDPLAIVNEDAVISFMWKG</sequence>
<evidence type="ECO:0000313" key="1">
    <source>
        <dbReference type="EMBL" id="WNC67074.1"/>
    </source>
</evidence>
<dbReference type="RefSeq" id="WP_348386238.1">
    <property type="nucleotide sequence ID" value="NZ_CP134146.1"/>
</dbReference>
<name>A0ABY9TEM6_9GAMM</name>
<organism evidence="1 2">
    <name type="scientific">Thalassotalea nanhaiensis</name>
    <dbReference type="NCBI Taxonomy" id="3065648"/>
    <lineage>
        <taxon>Bacteria</taxon>
        <taxon>Pseudomonadati</taxon>
        <taxon>Pseudomonadota</taxon>
        <taxon>Gammaproteobacteria</taxon>
        <taxon>Alteromonadales</taxon>
        <taxon>Colwelliaceae</taxon>
        <taxon>Thalassotalea</taxon>
    </lineage>
</organism>
<dbReference type="Pfam" id="PF09839">
    <property type="entry name" value="DUF2066"/>
    <property type="match status" value="1"/>
</dbReference>
<dbReference type="InterPro" id="IPR018642">
    <property type="entry name" value="DUF2066"/>
</dbReference>
<accession>A0ABY9TEM6</accession>
<evidence type="ECO:0000313" key="2">
    <source>
        <dbReference type="Proteomes" id="UP001248581"/>
    </source>
</evidence>
<dbReference type="EMBL" id="CP134146">
    <property type="protein sequence ID" value="WNC67074.1"/>
    <property type="molecule type" value="Genomic_DNA"/>
</dbReference>
<proteinExistence type="predicted"/>
<protein>
    <submittedName>
        <fullName evidence="1">DUF2066 domain-containing protein</fullName>
    </submittedName>
</protein>
<gene>
    <name evidence="1" type="ORF">RI845_11120</name>
</gene>
<dbReference type="Proteomes" id="UP001248581">
    <property type="component" value="Chromosome"/>
</dbReference>
<keyword evidence="2" id="KW-1185">Reference proteome</keyword>